<dbReference type="Proteomes" id="UP001470230">
    <property type="component" value="Unassembled WGS sequence"/>
</dbReference>
<organism evidence="1 2">
    <name type="scientific">Tritrichomonas musculus</name>
    <dbReference type="NCBI Taxonomy" id="1915356"/>
    <lineage>
        <taxon>Eukaryota</taxon>
        <taxon>Metamonada</taxon>
        <taxon>Parabasalia</taxon>
        <taxon>Tritrichomonadida</taxon>
        <taxon>Tritrichomonadidae</taxon>
        <taxon>Tritrichomonas</taxon>
    </lineage>
</organism>
<protein>
    <submittedName>
        <fullName evidence="1">Uncharacterized protein</fullName>
    </submittedName>
</protein>
<dbReference type="EMBL" id="JAPFFF010000005">
    <property type="protein sequence ID" value="KAK8889100.1"/>
    <property type="molecule type" value="Genomic_DNA"/>
</dbReference>
<proteinExistence type="predicted"/>
<evidence type="ECO:0000313" key="1">
    <source>
        <dbReference type="EMBL" id="KAK8889100.1"/>
    </source>
</evidence>
<reference evidence="1 2" key="1">
    <citation type="submission" date="2024-04" db="EMBL/GenBank/DDBJ databases">
        <title>Tritrichomonas musculus Genome.</title>
        <authorList>
            <person name="Alves-Ferreira E."/>
            <person name="Grigg M."/>
            <person name="Lorenzi H."/>
            <person name="Galac M."/>
        </authorList>
    </citation>
    <scope>NUCLEOTIDE SEQUENCE [LARGE SCALE GENOMIC DNA]</scope>
    <source>
        <strain evidence="1 2">EAF2021</strain>
    </source>
</reference>
<keyword evidence="2" id="KW-1185">Reference proteome</keyword>
<sequence>MQGLNIHLQSIELGNLLQKNDKLRVSITTLPEGNKQAFIIDAKKLSNIHHFFTVNITDKTRKIIFVFRKKSFIQNDPIIASTIVHANLFPNLQDDKLNTEMKAINILEPLHGARDADNFNPQQRKVIGHMYIQMSLTNEFPDQNYNTRYQYSQTKNKNSYAKMDSYSNVDENQNNILFIDNY</sequence>
<gene>
    <name evidence="1" type="ORF">M9Y10_033844</name>
</gene>
<evidence type="ECO:0000313" key="2">
    <source>
        <dbReference type="Proteomes" id="UP001470230"/>
    </source>
</evidence>
<name>A0ABR2KGF3_9EUKA</name>
<accession>A0ABR2KGF3</accession>
<comment type="caution">
    <text evidence="1">The sequence shown here is derived from an EMBL/GenBank/DDBJ whole genome shotgun (WGS) entry which is preliminary data.</text>
</comment>